<organism evidence="1 2">
    <name type="scientific">Lachnellula occidentalis</name>
    <dbReference type="NCBI Taxonomy" id="215460"/>
    <lineage>
        <taxon>Eukaryota</taxon>
        <taxon>Fungi</taxon>
        <taxon>Dikarya</taxon>
        <taxon>Ascomycota</taxon>
        <taxon>Pezizomycotina</taxon>
        <taxon>Leotiomycetes</taxon>
        <taxon>Helotiales</taxon>
        <taxon>Lachnaceae</taxon>
        <taxon>Lachnellula</taxon>
    </lineage>
</organism>
<evidence type="ECO:0000313" key="2">
    <source>
        <dbReference type="Proteomes" id="UP000443090"/>
    </source>
</evidence>
<gene>
    <name evidence="1" type="ORF">LOCC1_G008874</name>
</gene>
<reference evidence="1 2" key="1">
    <citation type="submission" date="2018-05" db="EMBL/GenBank/DDBJ databases">
        <title>Genome sequencing and assembly of the regulated plant pathogen Lachnellula willkommii and related sister species for the development of diagnostic species identification markers.</title>
        <authorList>
            <person name="Giroux E."/>
            <person name="Bilodeau G."/>
        </authorList>
    </citation>
    <scope>NUCLEOTIDE SEQUENCE [LARGE SCALE GENOMIC DNA]</scope>
    <source>
        <strain evidence="1 2">CBS 160.35</strain>
    </source>
</reference>
<keyword evidence="2" id="KW-1185">Reference proteome</keyword>
<protein>
    <submittedName>
        <fullName evidence="1">Uncharacterized protein</fullName>
    </submittedName>
</protein>
<dbReference type="AlphaFoldDB" id="A0A8H8UCP7"/>
<name>A0A8H8UCP7_9HELO</name>
<accession>A0A8H8UCP7</accession>
<sequence>MISNRKELIIVFIISKEQLYKDSKITTLGKLFKASRYDEIKGLIGSSIFYFKRFDTIKHTSLRIFNS</sequence>
<dbReference type="Proteomes" id="UP000443090">
    <property type="component" value="Unassembled WGS sequence"/>
</dbReference>
<comment type="caution">
    <text evidence="1">The sequence shown here is derived from an EMBL/GenBank/DDBJ whole genome shotgun (WGS) entry which is preliminary data.</text>
</comment>
<proteinExistence type="predicted"/>
<evidence type="ECO:0000313" key="1">
    <source>
        <dbReference type="EMBL" id="TVY39365.1"/>
    </source>
</evidence>
<dbReference type="EMBL" id="QGMI01000529">
    <property type="protein sequence ID" value="TVY39365.1"/>
    <property type="molecule type" value="Genomic_DNA"/>
</dbReference>